<feature type="region of interest" description="Disordered" evidence="1">
    <location>
        <begin position="66"/>
        <end position="194"/>
    </location>
</feature>
<dbReference type="AlphaFoldDB" id="A0A3A6UMP4"/>
<dbReference type="Gene3D" id="3.30.1150.10">
    <property type="match status" value="1"/>
</dbReference>
<evidence type="ECO:0000313" key="3">
    <source>
        <dbReference type="Proteomes" id="UP000273022"/>
    </source>
</evidence>
<accession>A0A3A6UMP4</accession>
<sequence>MVKQSTLTLSIVISLVVHVGVIAALAVGVDFNEKPKALPQSNAPIVKAIVVDQKLVAAQVEKIRKQKENAKQKEIDRQRELERKLEDARKARKKEQDKIKNLERERKRKQNEADKAAAAAKAHQIKQQKEKEKAAKAERIRKQKEKEQRSAEKAAQRAKEKRRQEEAAAKKAEQERKRKAEAERKRKADAAEKARQEKELAEALAAEQSVLEKTRNRQVLSEVQKYKALITQTIKRNLVVDPSMKGKTCKVNIRLAKDGFVISTKTVSGDPVVCRASKTAITKAGRLPVSADAHVYNQMKDINLEVSPEFN</sequence>
<dbReference type="OrthoDB" id="6194496at2"/>
<dbReference type="GO" id="GO:0043213">
    <property type="term" value="P:bacteriocin transport"/>
    <property type="evidence" value="ECO:0007669"/>
    <property type="project" value="InterPro"/>
</dbReference>
<keyword evidence="3" id="KW-1185">Reference proteome</keyword>
<evidence type="ECO:0000313" key="2">
    <source>
        <dbReference type="EMBL" id="RJY19020.1"/>
    </source>
</evidence>
<dbReference type="EMBL" id="QYYH01000010">
    <property type="protein sequence ID" value="RJY19020.1"/>
    <property type="molecule type" value="Genomic_DNA"/>
</dbReference>
<evidence type="ECO:0000256" key="1">
    <source>
        <dbReference type="SAM" id="MobiDB-lite"/>
    </source>
</evidence>
<feature type="compositionally biased region" description="Basic and acidic residues" evidence="1">
    <location>
        <begin position="66"/>
        <end position="115"/>
    </location>
</feature>
<organism evidence="2 3">
    <name type="scientific">Parashewanella spongiae</name>
    <dbReference type="NCBI Taxonomy" id="342950"/>
    <lineage>
        <taxon>Bacteria</taxon>
        <taxon>Pseudomonadati</taxon>
        <taxon>Pseudomonadota</taxon>
        <taxon>Gammaproteobacteria</taxon>
        <taxon>Alteromonadales</taxon>
        <taxon>Shewanellaceae</taxon>
        <taxon>Parashewanella</taxon>
    </lineage>
</organism>
<feature type="compositionally biased region" description="Basic and acidic residues" evidence="1">
    <location>
        <begin position="127"/>
        <end position="194"/>
    </location>
</feature>
<protein>
    <submittedName>
        <fullName evidence="2">Cell envelope integrity protein TolA</fullName>
    </submittedName>
</protein>
<name>A0A3A6UMP4_9GAMM</name>
<dbReference type="SUPFAM" id="SSF74653">
    <property type="entry name" value="TolA/TonB C-terminal domain"/>
    <property type="match status" value="1"/>
</dbReference>
<dbReference type="GO" id="GO:0016020">
    <property type="term" value="C:membrane"/>
    <property type="evidence" value="ECO:0007669"/>
    <property type="project" value="InterPro"/>
</dbReference>
<dbReference type="InterPro" id="IPR014161">
    <property type="entry name" value="Tol-Pal_TolA"/>
</dbReference>
<reference evidence="2 3" key="1">
    <citation type="submission" date="2018-09" db="EMBL/GenBank/DDBJ databases">
        <title>Phylogeny of the Shewanellaceae, and recommendation for two new genera, Pseudoshewanella and Parashewanella.</title>
        <authorList>
            <person name="Wang G."/>
        </authorList>
    </citation>
    <scope>NUCLEOTIDE SEQUENCE [LARGE SCALE GENOMIC DNA]</scope>
    <source>
        <strain evidence="2 3">KCTC 22492</strain>
    </source>
</reference>
<dbReference type="Proteomes" id="UP000273022">
    <property type="component" value="Unassembled WGS sequence"/>
</dbReference>
<comment type="caution">
    <text evidence="2">The sequence shown here is derived from an EMBL/GenBank/DDBJ whole genome shotgun (WGS) entry which is preliminary data.</text>
</comment>
<proteinExistence type="predicted"/>
<dbReference type="NCBIfam" id="TIGR02794">
    <property type="entry name" value="tolA_full"/>
    <property type="match status" value="1"/>
</dbReference>
<dbReference type="Pfam" id="PF06519">
    <property type="entry name" value="TolA"/>
    <property type="match status" value="1"/>
</dbReference>
<gene>
    <name evidence="2" type="primary">tolA</name>
    <name evidence="2" type="ORF">D5R81_02615</name>
</gene>
<dbReference type="GO" id="GO:0019534">
    <property type="term" value="F:toxin transmembrane transporter activity"/>
    <property type="evidence" value="ECO:0007669"/>
    <property type="project" value="InterPro"/>
</dbReference>
<dbReference type="RefSeq" id="WP_121852099.1">
    <property type="nucleotide sequence ID" value="NZ_CP037952.1"/>
</dbReference>